<dbReference type="RefSeq" id="WP_093285878.1">
    <property type="nucleotide sequence ID" value="NZ_FOFS01000008.1"/>
</dbReference>
<dbReference type="STRING" id="489703.SAMN04488038_10879"/>
<dbReference type="Pfam" id="PF07396">
    <property type="entry name" value="Porin_O_P"/>
    <property type="match status" value="1"/>
</dbReference>
<feature type="region of interest" description="Disordered" evidence="1">
    <location>
        <begin position="249"/>
        <end position="276"/>
    </location>
</feature>
<dbReference type="AlphaFoldDB" id="A0A1H9H9I1"/>
<dbReference type="OrthoDB" id="9807854at2"/>
<dbReference type="SUPFAM" id="SSF56935">
    <property type="entry name" value="Porins"/>
    <property type="match status" value="1"/>
</dbReference>
<accession>A0A1H9H9I1</accession>
<name>A0A1H9H9I1_9GAMM</name>
<gene>
    <name evidence="3" type="ORF">SAMN04488038_10879</name>
</gene>
<dbReference type="EMBL" id="FOFS01000008">
    <property type="protein sequence ID" value="SEQ59004.1"/>
    <property type="molecule type" value="Genomic_DNA"/>
</dbReference>
<proteinExistence type="predicted"/>
<evidence type="ECO:0000313" key="4">
    <source>
        <dbReference type="Proteomes" id="UP000199233"/>
    </source>
</evidence>
<feature type="signal peptide" evidence="2">
    <location>
        <begin position="1"/>
        <end position="23"/>
    </location>
</feature>
<evidence type="ECO:0000313" key="3">
    <source>
        <dbReference type="EMBL" id="SEQ59004.1"/>
    </source>
</evidence>
<dbReference type="Gene3D" id="2.40.160.10">
    <property type="entry name" value="Porin"/>
    <property type="match status" value="1"/>
</dbReference>
<evidence type="ECO:0000256" key="1">
    <source>
        <dbReference type="SAM" id="MobiDB-lite"/>
    </source>
</evidence>
<evidence type="ECO:0000256" key="2">
    <source>
        <dbReference type="SAM" id="SignalP"/>
    </source>
</evidence>
<protein>
    <submittedName>
        <fullName evidence="3">Phosphate-selective porin OprO and OprP</fullName>
    </submittedName>
</protein>
<sequence length="436" mass="46375">MRHRQHPIAAGLLGLCACAQAQAADDLLDILQAKGVLSAEEAGALKAQQQARSGASTDSGFKLVSGDGASSLQLGTLQQLDYAAFKQDQADLADGSQLRRSRLSIGGNFLKDWQYRVEYEFSNLTASSSGVTDAYVAYAGYKPLTITIGNVKPPIGLEALASDKTLTFMERGLPFAFINTGNTRAPGLLLSHAGRNWSASAGAFGEPLNTAQTAAGDEGYSLAGRVTYAPLLSERSSVHLGLSGVWRATTQNTGSNGKGSSISFSSKPESNQPAQSFVSTGSIAGNVQHYRVADAEFAAQYGAASLQGEYLQTEVARDTGKNLSFKGWYGQLAYTLSGEMRPYKADRGLFDGIKPARNFGAKGRGAFELAARYSGIDLSDRGLYGGYEQNAALALNWYLNSYLRGSLNAVKVLKLDGGSMDGDKPTLYQMRLQLAF</sequence>
<organism evidence="3 4">
    <name type="scientific">Solimonas aquatica</name>
    <dbReference type="NCBI Taxonomy" id="489703"/>
    <lineage>
        <taxon>Bacteria</taxon>
        <taxon>Pseudomonadati</taxon>
        <taxon>Pseudomonadota</taxon>
        <taxon>Gammaproteobacteria</taxon>
        <taxon>Nevskiales</taxon>
        <taxon>Nevskiaceae</taxon>
        <taxon>Solimonas</taxon>
    </lineage>
</organism>
<keyword evidence="2" id="KW-0732">Signal</keyword>
<dbReference type="PROSITE" id="PS51257">
    <property type="entry name" value="PROKAR_LIPOPROTEIN"/>
    <property type="match status" value="1"/>
</dbReference>
<dbReference type="InterPro" id="IPR010870">
    <property type="entry name" value="Porin_O/P"/>
</dbReference>
<dbReference type="InterPro" id="IPR023614">
    <property type="entry name" value="Porin_dom_sf"/>
</dbReference>
<feature type="chain" id="PRO_5011628940" evidence="2">
    <location>
        <begin position="24"/>
        <end position="436"/>
    </location>
</feature>
<keyword evidence="4" id="KW-1185">Reference proteome</keyword>
<feature type="compositionally biased region" description="Low complexity" evidence="1">
    <location>
        <begin position="254"/>
        <end position="270"/>
    </location>
</feature>
<dbReference type="Proteomes" id="UP000199233">
    <property type="component" value="Unassembled WGS sequence"/>
</dbReference>
<reference evidence="3 4" key="1">
    <citation type="submission" date="2016-10" db="EMBL/GenBank/DDBJ databases">
        <authorList>
            <person name="de Groot N.N."/>
        </authorList>
    </citation>
    <scope>NUCLEOTIDE SEQUENCE [LARGE SCALE GENOMIC DNA]</scope>
    <source>
        <strain evidence="3 4">DSM 25927</strain>
    </source>
</reference>